<dbReference type="EMBL" id="JAVRRD010000017">
    <property type="protein sequence ID" value="KAK5050585.1"/>
    <property type="molecule type" value="Genomic_DNA"/>
</dbReference>
<feature type="region of interest" description="Disordered" evidence="1">
    <location>
        <begin position="225"/>
        <end position="248"/>
    </location>
</feature>
<dbReference type="InterPro" id="IPR024368">
    <property type="entry name" value="Ecl1/2/3"/>
</dbReference>
<evidence type="ECO:0000313" key="3">
    <source>
        <dbReference type="Proteomes" id="UP001358417"/>
    </source>
</evidence>
<sequence>METSSINTKPIPSHGRHTKKKEPRPSKPLKRMSTLSDSINARGIPSTNLRVKDKEVMAASFLQFCAMCEKQITTPSNSLLYCSEACRRKDSVKPLSASLLRPTSMSTPSSPRPALHMRSSSAIVASPNHSSPVLLRIPPDMHGHKSDLDPTEWKPKLGDGHRKTSEAFRYLSQFHQNMNNAFNANADAMIMIPTPKCDTPSVDETKDSLITNNNVQYNTVGSTSTTVSTISTTPSLTSASMSATPTTGPSSFDSTIYAHMHNYNPNYHKTPDYEHGTKYDYDYDFNLRPLPPRQNPMYYSTSAGGGRGIDLVTPHVAPGVEAGESAASSMPMTYDHDFWGKKKVVPVASGPASLGAGPRGGHTGLSSGDGLGALFGKAA</sequence>
<feature type="compositionally biased region" description="Basic residues" evidence="1">
    <location>
        <begin position="14"/>
        <end position="30"/>
    </location>
</feature>
<dbReference type="Pfam" id="PF12855">
    <property type="entry name" value="Ecl1"/>
    <property type="match status" value="1"/>
</dbReference>
<name>A0AAV9N9Z0_9EURO</name>
<evidence type="ECO:0000313" key="2">
    <source>
        <dbReference type="EMBL" id="KAK5050585.1"/>
    </source>
</evidence>
<dbReference type="Proteomes" id="UP001358417">
    <property type="component" value="Unassembled WGS sequence"/>
</dbReference>
<reference evidence="2 3" key="1">
    <citation type="submission" date="2023-08" db="EMBL/GenBank/DDBJ databases">
        <title>Black Yeasts Isolated from many extreme environments.</title>
        <authorList>
            <person name="Coleine C."/>
            <person name="Stajich J.E."/>
            <person name="Selbmann L."/>
        </authorList>
    </citation>
    <scope>NUCLEOTIDE SEQUENCE [LARGE SCALE GENOMIC DNA]</scope>
    <source>
        <strain evidence="2 3">CCFEE 5792</strain>
    </source>
</reference>
<comment type="caution">
    <text evidence="2">The sequence shown here is derived from an EMBL/GenBank/DDBJ whole genome shotgun (WGS) entry which is preliminary data.</text>
</comment>
<feature type="compositionally biased region" description="Polar residues" evidence="1">
    <location>
        <begin position="1"/>
        <end position="10"/>
    </location>
</feature>
<feature type="compositionally biased region" description="Polar residues" evidence="1">
    <location>
        <begin position="33"/>
        <end position="42"/>
    </location>
</feature>
<accession>A0AAV9N9Z0</accession>
<dbReference type="GeneID" id="89972050"/>
<protein>
    <recommendedName>
        <fullName evidence="4">Life-span regulatory factor domain-containing protein</fullName>
    </recommendedName>
</protein>
<feature type="compositionally biased region" description="Low complexity" evidence="1">
    <location>
        <begin position="225"/>
        <end position="240"/>
    </location>
</feature>
<organism evidence="2 3">
    <name type="scientific">Exophiala bonariae</name>
    <dbReference type="NCBI Taxonomy" id="1690606"/>
    <lineage>
        <taxon>Eukaryota</taxon>
        <taxon>Fungi</taxon>
        <taxon>Dikarya</taxon>
        <taxon>Ascomycota</taxon>
        <taxon>Pezizomycotina</taxon>
        <taxon>Eurotiomycetes</taxon>
        <taxon>Chaetothyriomycetidae</taxon>
        <taxon>Chaetothyriales</taxon>
        <taxon>Herpotrichiellaceae</taxon>
        <taxon>Exophiala</taxon>
    </lineage>
</organism>
<proteinExistence type="predicted"/>
<dbReference type="RefSeq" id="XP_064705171.1">
    <property type="nucleotide sequence ID" value="XM_064847450.1"/>
</dbReference>
<evidence type="ECO:0000256" key="1">
    <source>
        <dbReference type="SAM" id="MobiDB-lite"/>
    </source>
</evidence>
<dbReference type="AlphaFoldDB" id="A0AAV9N9Z0"/>
<gene>
    <name evidence="2" type="ORF">LTR84_003867</name>
</gene>
<evidence type="ECO:0008006" key="4">
    <source>
        <dbReference type="Google" id="ProtNLM"/>
    </source>
</evidence>
<feature type="region of interest" description="Disordered" evidence="1">
    <location>
        <begin position="1"/>
        <end position="42"/>
    </location>
</feature>
<keyword evidence="3" id="KW-1185">Reference proteome</keyword>